<dbReference type="InterPro" id="IPR044098">
    <property type="entry name" value="STAMBP/STALP-like_MPN"/>
</dbReference>
<dbReference type="GO" id="GO:0070536">
    <property type="term" value="P:protein K63-linked deubiquitination"/>
    <property type="evidence" value="ECO:0007669"/>
    <property type="project" value="InterPro"/>
</dbReference>
<dbReference type="Gene3D" id="1.20.58.80">
    <property type="entry name" value="Phosphotransferase system, lactose/cellobiose-type IIA subunit"/>
    <property type="match status" value="1"/>
</dbReference>
<dbReference type="GO" id="GO:0006508">
    <property type="term" value="P:proteolysis"/>
    <property type="evidence" value="ECO:0007669"/>
    <property type="project" value="UniProtKB-KW"/>
</dbReference>
<reference evidence="16" key="1">
    <citation type="journal article" date="2021" name="Open Biol.">
        <title>Shared evolutionary footprints suggest mitochondrial oxidative damage underlies multiple complex I losses in fungi.</title>
        <authorList>
            <person name="Schikora-Tamarit M.A."/>
            <person name="Marcet-Houben M."/>
            <person name="Nosek J."/>
            <person name="Gabaldon T."/>
        </authorList>
    </citation>
    <scope>NUCLEOTIDE SEQUENCE</scope>
    <source>
        <strain evidence="16">CBS6075</strain>
    </source>
</reference>
<dbReference type="InterPro" id="IPR037518">
    <property type="entry name" value="MPN"/>
</dbReference>
<evidence type="ECO:0000256" key="13">
    <source>
        <dbReference type="ARBA" id="ARBA00039609"/>
    </source>
</evidence>
<keyword evidence="9" id="KW-0862">Zinc</keyword>
<keyword evidence="8" id="KW-0378">Hydrolase</keyword>
<dbReference type="SUPFAM" id="SSF140856">
    <property type="entry name" value="USP8 N-terminal domain-like"/>
    <property type="match status" value="1"/>
</dbReference>
<evidence type="ECO:0000313" key="17">
    <source>
        <dbReference type="Proteomes" id="UP000769157"/>
    </source>
</evidence>
<organism evidence="16 17">
    <name type="scientific">Ogataea philodendri</name>
    <dbReference type="NCBI Taxonomy" id="1378263"/>
    <lineage>
        <taxon>Eukaryota</taxon>
        <taxon>Fungi</taxon>
        <taxon>Dikarya</taxon>
        <taxon>Ascomycota</taxon>
        <taxon>Saccharomycotina</taxon>
        <taxon>Pichiomycetes</taxon>
        <taxon>Pichiales</taxon>
        <taxon>Pichiaceae</taxon>
        <taxon>Ogataea</taxon>
    </lineage>
</organism>
<evidence type="ECO:0000256" key="7">
    <source>
        <dbReference type="ARBA" id="ARBA00022786"/>
    </source>
</evidence>
<comment type="cofactor">
    <cofactor evidence="1">
        <name>Zn(2+)</name>
        <dbReference type="ChEBI" id="CHEBI:29105"/>
    </cofactor>
</comment>
<dbReference type="Pfam" id="PF08969">
    <property type="entry name" value="USP8_dimer"/>
    <property type="match status" value="1"/>
</dbReference>
<dbReference type="SUPFAM" id="SSF102712">
    <property type="entry name" value="JAB1/MPN domain"/>
    <property type="match status" value="1"/>
</dbReference>
<dbReference type="InterPro" id="IPR000555">
    <property type="entry name" value="JAMM/MPN+_dom"/>
</dbReference>
<dbReference type="EMBL" id="JAEUBE010000511">
    <property type="protein sequence ID" value="KAH3660252.1"/>
    <property type="molecule type" value="Genomic_DNA"/>
</dbReference>
<evidence type="ECO:0000256" key="12">
    <source>
        <dbReference type="ARBA" id="ARBA00038426"/>
    </source>
</evidence>
<dbReference type="InterPro" id="IPR015063">
    <property type="entry name" value="USP8_dimer"/>
</dbReference>
<evidence type="ECO:0000256" key="6">
    <source>
        <dbReference type="ARBA" id="ARBA00022723"/>
    </source>
</evidence>
<evidence type="ECO:0000256" key="1">
    <source>
        <dbReference type="ARBA" id="ARBA00001947"/>
    </source>
</evidence>
<dbReference type="GO" id="GO:0046872">
    <property type="term" value="F:metal ion binding"/>
    <property type="evidence" value="ECO:0007669"/>
    <property type="project" value="UniProtKB-KW"/>
</dbReference>
<dbReference type="GO" id="GO:0140492">
    <property type="term" value="F:metal-dependent deubiquitinase activity"/>
    <property type="evidence" value="ECO:0007669"/>
    <property type="project" value="InterPro"/>
</dbReference>
<evidence type="ECO:0000256" key="14">
    <source>
        <dbReference type="SAM" id="MobiDB-lite"/>
    </source>
</evidence>
<feature type="domain" description="MPN" evidence="15">
    <location>
        <begin position="229"/>
        <end position="358"/>
    </location>
</feature>
<evidence type="ECO:0000256" key="4">
    <source>
        <dbReference type="ARBA" id="ARBA00022690"/>
    </source>
</evidence>
<proteinExistence type="inferred from homology"/>
<evidence type="ECO:0000313" key="16">
    <source>
        <dbReference type="EMBL" id="KAH3660252.1"/>
    </source>
</evidence>
<gene>
    <name evidence="16" type="ORF">OGAPHI_007457</name>
</gene>
<evidence type="ECO:0000259" key="15">
    <source>
        <dbReference type="PROSITE" id="PS50249"/>
    </source>
</evidence>
<sequence length="404" mass="45688">MDSSLGGSSARLQDPKLLNSIAASYEYSNSIPLKIWLRSATTMLKHGQYYATDGNLTETYVLYLRYVDLLANRLYKHPELKNWKTSKDGAINRQTYQNMCKKMPEIMNEAERIRKLLDAKYLEQQQRQPRPYVPRPRATPMAKRSSESSLSLSPEPQEDLNASLASKLRTLSSSSANNSQIKLDISYPNEFAIESETEPPVLPKKPISSSAAVHKTVNFTEGGSPLRTVFLPPKLVDEFLTIAKKNTSKKLETCGILCGKLNRNAFFINYLVIPEQDSTPNTCNTKNEEKLFDFIDNLDLFVLGWIHTHPTQSCFLSSVDLHTQNSYQIMLNEAIAIVCSPKFERKLGIFRLTDPPGIPTITNCNLSGFHPHETDNLYVECHRTNSDGGHVVLKDLPFEIKDLR</sequence>
<dbReference type="CDD" id="cd08066">
    <property type="entry name" value="MPN_AMSH_like"/>
    <property type="match status" value="1"/>
</dbReference>
<evidence type="ECO:0000256" key="9">
    <source>
        <dbReference type="ARBA" id="ARBA00022833"/>
    </source>
</evidence>
<dbReference type="RefSeq" id="XP_046057963.1">
    <property type="nucleotide sequence ID" value="XM_046208855.1"/>
</dbReference>
<dbReference type="PROSITE" id="PS50249">
    <property type="entry name" value="MPN"/>
    <property type="match status" value="1"/>
</dbReference>
<keyword evidence="10" id="KW-0482">Metalloprotease</keyword>
<keyword evidence="17" id="KW-1185">Reference proteome</keyword>
<comment type="similarity">
    <text evidence="2">Belongs to the peptidase M67C family.</text>
</comment>
<evidence type="ECO:0000256" key="2">
    <source>
        <dbReference type="ARBA" id="ARBA00010981"/>
    </source>
</evidence>
<keyword evidence="4" id="KW-0646">Protease inhibitor</keyword>
<dbReference type="FunFam" id="3.40.140.10:FF:000033">
    <property type="entry name" value="AMSH-like protease sst2"/>
    <property type="match status" value="1"/>
</dbReference>
<keyword evidence="7" id="KW-0833">Ubl conjugation pathway</keyword>
<evidence type="ECO:0000256" key="10">
    <source>
        <dbReference type="ARBA" id="ARBA00023049"/>
    </source>
</evidence>
<keyword evidence="3" id="KW-0645">Protease</keyword>
<dbReference type="PANTHER" id="PTHR12947">
    <property type="entry name" value="AMSH-LIKE PROTEASE"/>
    <property type="match status" value="1"/>
</dbReference>
<dbReference type="Proteomes" id="UP000769157">
    <property type="component" value="Unassembled WGS sequence"/>
</dbReference>
<dbReference type="GO" id="GO:0016020">
    <property type="term" value="C:membrane"/>
    <property type="evidence" value="ECO:0007669"/>
    <property type="project" value="TreeGrafter"/>
</dbReference>
<keyword evidence="6" id="KW-0479">Metal-binding</keyword>
<dbReference type="AlphaFoldDB" id="A0A9P8NW21"/>
<name>A0A9P8NW21_9ASCO</name>
<evidence type="ECO:0000256" key="8">
    <source>
        <dbReference type="ARBA" id="ARBA00022801"/>
    </source>
</evidence>
<dbReference type="GeneID" id="70239421"/>
<comment type="caution">
    <text evidence="16">The sequence shown here is derived from an EMBL/GenBank/DDBJ whole genome shotgun (WGS) entry which is preliminary data.</text>
</comment>
<evidence type="ECO:0000256" key="3">
    <source>
        <dbReference type="ARBA" id="ARBA00022670"/>
    </source>
</evidence>
<accession>A0A9P8NW21</accession>
<feature type="region of interest" description="Disordered" evidence="14">
    <location>
        <begin position="124"/>
        <end position="159"/>
    </location>
</feature>
<comment type="function">
    <text evidence="11">Inhibitor of the DOA4 deubiquitinase involved in the regulation of protein degradation by the proteasome and maintenance of a normal level of free ubiquitin.</text>
</comment>
<dbReference type="PANTHER" id="PTHR12947:SF13">
    <property type="entry name" value="FI19924P1"/>
    <property type="match status" value="1"/>
</dbReference>
<comment type="similarity">
    <text evidence="12">Belongs to the RFU1 family.</text>
</comment>
<keyword evidence="5" id="KW-0789">Thiol protease inhibitor</keyword>
<protein>
    <recommendedName>
        <fullName evidence="13">Regulator of free ubiquitin chains 1</fullName>
    </recommendedName>
</protein>
<dbReference type="GO" id="GO:0005768">
    <property type="term" value="C:endosome"/>
    <property type="evidence" value="ECO:0007669"/>
    <property type="project" value="TreeGrafter"/>
</dbReference>
<reference evidence="16" key="2">
    <citation type="submission" date="2021-01" db="EMBL/GenBank/DDBJ databases">
        <authorList>
            <person name="Schikora-Tamarit M.A."/>
        </authorList>
    </citation>
    <scope>NUCLEOTIDE SEQUENCE</scope>
    <source>
        <strain evidence="16">CBS6075</strain>
    </source>
</reference>
<evidence type="ECO:0000256" key="5">
    <source>
        <dbReference type="ARBA" id="ARBA00022704"/>
    </source>
</evidence>
<dbReference type="Pfam" id="PF01398">
    <property type="entry name" value="JAB"/>
    <property type="match status" value="1"/>
</dbReference>
<dbReference type="OrthoDB" id="3640at2759"/>
<evidence type="ECO:0000256" key="11">
    <source>
        <dbReference type="ARBA" id="ARBA00037208"/>
    </source>
</evidence>
<dbReference type="SMART" id="SM00232">
    <property type="entry name" value="JAB_MPN"/>
    <property type="match status" value="1"/>
</dbReference>
<dbReference type="GO" id="GO:0061578">
    <property type="term" value="F:K63-linked deubiquitinase activity"/>
    <property type="evidence" value="ECO:0007669"/>
    <property type="project" value="InterPro"/>
</dbReference>
<dbReference type="Gene3D" id="3.40.140.10">
    <property type="entry name" value="Cytidine Deaminase, domain 2"/>
    <property type="match status" value="1"/>
</dbReference>
<dbReference type="GO" id="GO:0004869">
    <property type="term" value="F:cysteine-type endopeptidase inhibitor activity"/>
    <property type="evidence" value="ECO:0007669"/>
    <property type="project" value="UniProtKB-KW"/>
</dbReference>